<evidence type="ECO:0000313" key="7">
    <source>
        <dbReference type="EMBL" id="KAJ1347473.1"/>
    </source>
</evidence>
<accession>A0AAD5QD40</accession>
<keyword evidence="5" id="KW-0106">Calcium</keyword>
<proteinExistence type="predicted"/>
<dbReference type="Proteomes" id="UP001196413">
    <property type="component" value="Unassembled WGS sequence"/>
</dbReference>
<comment type="subcellular location">
    <subcellularLocation>
        <location evidence="1">Membrane</location>
        <topology evidence="1">Single-pass membrane protein</topology>
    </subcellularLocation>
</comment>
<keyword evidence="3" id="KW-1133">Transmembrane helix</keyword>
<gene>
    <name evidence="7" type="primary">HMR-1_1</name>
    <name evidence="7" type="ORF">KIN20_002535</name>
</gene>
<dbReference type="GO" id="GO:0016020">
    <property type="term" value="C:membrane"/>
    <property type="evidence" value="ECO:0007669"/>
    <property type="project" value="UniProtKB-SubCell"/>
</dbReference>
<comment type="caution">
    <text evidence="7">The sequence shown here is derived from an EMBL/GenBank/DDBJ whole genome shotgun (WGS) entry which is preliminary data.</text>
</comment>
<feature type="domain" description="Cadherin" evidence="6">
    <location>
        <begin position="43"/>
        <end position="86"/>
    </location>
</feature>
<protein>
    <submittedName>
        <fullName evidence="7">Hmr-1p</fullName>
    </submittedName>
</protein>
<evidence type="ECO:0000256" key="5">
    <source>
        <dbReference type="PROSITE-ProRule" id="PRU00043"/>
    </source>
</evidence>
<evidence type="ECO:0000313" key="8">
    <source>
        <dbReference type="Proteomes" id="UP001196413"/>
    </source>
</evidence>
<evidence type="ECO:0000256" key="1">
    <source>
        <dbReference type="ARBA" id="ARBA00004167"/>
    </source>
</evidence>
<dbReference type="GO" id="GO:0005509">
    <property type="term" value="F:calcium ion binding"/>
    <property type="evidence" value="ECO:0007669"/>
    <property type="project" value="UniProtKB-UniRule"/>
</dbReference>
<name>A0AAD5QD40_PARTN</name>
<dbReference type="GO" id="GO:0007156">
    <property type="term" value="P:homophilic cell adhesion via plasma membrane adhesion molecules"/>
    <property type="evidence" value="ECO:0007669"/>
    <property type="project" value="InterPro"/>
</dbReference>
<dbReference type="SUPFAM" id="SSF49313">
    <property type="entry name" value="Cadherin-like"/>
    <property type="match status" value="1"/>
</dbReference>
<dbReference type="PROSITE" id="PS50268">
    <property type="entry name" value="CADHERIN_2"/>
    <property type="match status" value="1"/>
</dbReference>
<dbReference type="CDD" id="cd11304">
    <property type="entry name" value="Cadherin_repeat"/>
    <property type="match status" value="1"/>
</dbReference>
<dbReference type="PANTHER" id="PTHR24028">
    <property type="entry name" value="CADHERIN-87A"/>
    <property type="match status" value="1"/>
</dbReference>
<evidence type="ECO:0000256" key="3">
    <source>
        <dbReference type="ARBA" id="ARBA00022989"/>
    </source>
</evidence>
<dbReference type="Gene3D" id="2.60.40.60">
    <property type="entry name" value="Cadherins"/>
    <property type="match status" value="1"/>
</dbReference>
<reference evidence="7" key="1">
    <citation type="submission" date="2021-06" db="EMBL/GenBank/DDBJ databases">
        <title>Parelaphostrongylus tenuis whole genome reference sequence.</title>
        <authorList>
            <person name="Garwood T.J."/>
            <person name="Larsen P.A."/>
            <person name="Fountain-Jones N.M."/>
            <person name="Garbe J.R."/>
            <person name="Macchietto M.G."/>
            <person name="Kania S.A."/>
            <person name="Gerhold R.W."/>
            <person name="Richards J.E."/>
            <person name="Wolf T.M."/>
        </authorList>
    </citation>
    <scope>NUCLEOTIDE SEQUENCE</scope>
    <source>
        <strain evidence="7">MNPRO001-30</strain>
        <tissue evidence="7">Meninges</tissue>
    </source>
</reference>
<evidence type="ECO:0000256" key="2">
    <source>
        <dbReference type="ARBA" id="ARBA00022692"/>
    </source>
</evidence>
<dbReference type="InterPro" id="IPR002126">
    <property type="entry name" value="Cadherin-like_dom"/>
</dbReference>
<keyword evidence="2" id="KW-0812">Transmembrane</keyword>
<keyword evidence="4" id="KW-0325">Glycoprotein</keyword>
<dbReference type="EMBL" id="JAHQIW010000319">
    <property type="protein sequence ID" value="KAJ1347473.1"/>
    <property type="molecule type" value="Genomic_DNA"/>
</dbReference>
<dbReference type="InterPro" id="IPR015919">
    <property type="entry name" value="Cadherin-like_sf"/>
</dbReference>
<keyword evidence="3" id="KW-0472">Membrane</keyword>
<keyword evidence="8" id="KW-1185">Reference proteome</keyword>
<dbReference type="InterPro" id="IPR050174">
    <property type="entry name" value="Protocadherin/Cadherin-CA"/>
</dbReference>
<evidence type="ECO:0000259" key="6">
    <source>
        <dbReference type="PROSITE" id="PS50268"/>
    </source>
</evidence>
<sequence>MTSLPLRLPPPVTLEVDLSSNVGLQHPPPTCSLRVVKPSALPPLDYEDQAQRDGFRLRIRVSDGLHEAISNVFVQLVDQNDHPPDIVGPSEVRIAEDVRPGTIVARYSVSDRDAGDRARILVRIPPSVPCLTHSKRMIPPYQRSITRFE</sequence>
<dbReference type="AlphaFoldDB" id="A0AAD5QD40"/>
<evidence type="ECO:0000256" key="4">
    <source>
        <dbReference type="ARBA" id="ARBA00023180"/>
    </source>
</evidence>
<organism evidence="7 8">
    <name type="scientific">Parelaphostrongylus tenuis</name>
    <name type="common">Meningeal worm</name>
    <dbReference type="NCBI Taxonomy" id="148309"/>
    <lineage>
        <taxon>Eukaryota</taxon>
        <taxon>Metazoa</taxon>
        <taxon>Ecdysozoa</taxon>
        <taxon>Nematoda</taxon>
        <taxon>Chromadorea</taxon>
        <taxon>Rhabditida</taxon>
        <taxon>Rhabditina</taxon>
        <taxon>Rhabditomorpha</taxon>
        <taxon>Strongyloidea</taxon>
        <taxon>Metastrongylidae</taxon>
        <taxon>Parelaphostrongylus</taxon>
    </lineage>
</organism>